<dbReference type="InterPro" id="IPR036291">
    <property type="entry name" value="NAD(P)-bd_dom_sf"/>
</dbReference>
<sequence length="327" mass="35835">MKVLLTGATGLLGVHLAGELVQQGYEVKALYRSLPERIHTLPWFGEVEWVKVAITSPVDIEKAVRGCQAVIHAAARTDPYPTPLAAYYDANVASTEHILAAVKKGSGARLVLVSTASVFRPGSLENPATEESPYAFHQMASGYIASKYEAQQRVLMAVQQGVDAVIVNPTFMLGPYDFKPSSGAVIRYVLQNRAVFYPKEGGKSFVDVRDAARATVNALRWGTTGESYLLANENLPYEQFFPLVAQLSGRKKKLLPIPVSLIRAAGRLGAVGERLVRNGLPINRINAQLITQPNYYSGAKARWVLNLPQTPVRQSIEDAIRWFETGE</sequence>
<keyword evidence="3" id="KW-1185">Reference proteome</keyword>
<evidence type="ECO:0000313" key="3">
    <source>
        <dbReference type="Proteomes" id="UP001596106"/>
    </source>
</evidence>
<evidence type="ECO:0000313" key="2">
    <source>
        <dbReference type="EMBL" id="MFC5408603.1"/>
    </source>
</evidence>
<reference evidence="3" key="1">
    <citation type="journal article" date="2019" name="Int. J. Syst. Evol. Microbiol.">
        <title>The Global Catalogue of Microorganisms (GCM) 10K type strain sequencing project: providing services to taxonomists for standard genome sequencing and annotation.</title>
        <authorList>
            <consortium name="The Broad Institute Genomics Platform"/>
            <consortium name="The Broad Institute Genome Sequencing Center for Infectious Disease"/>
            <person name="Wu L."/>
            <person name="Ma J."/>
        </authorList>
    </citation>
    <scope>NUCLEOTIDE SEQUENCE [LARGE SCALE GENOMIC DNA]</scope>
    <source>
        <strain evidence="3">CCUG 55250</strain>
    </source>
</reference>
<gene>
    <name evidence="2" type="ORF">ACFPMF_04750</name>
</gene>
<dbReference type="EMBL" id="JBHSMA010000001">
    <property type="protein sequence ID" value="MFC5408603.1"/>
    <property type="molecule type" value="Genomic_DNA"/>
</dbReference>
<dbReference type="PANTHER" id="PTHR48079:SF6">
    <property type="entry name" value="NAD(P)-BINDING DOMAIN-CONTAINING PROTEIN-RELATED"/>
    <property type="match status" value="1"/>
</dbReference>
<name>A0ABW0I7U9_9BACT</name>
<proteinExistence type="predicted"/>
<dbReference type="InterPro" id="IPR001509">
    <property type="entry name" value="Epimerase_deHydtase"/>
</dbReference>
<accession>A0ABW0I7U9</accession>
<comment type="caution">
    <text evidence="2">The sequence shown here is derived from an EMBL/GenBank/DDBJ whole genome shotgun (WGS) entry which is preliminary data.</text>
</comment>
<feature type="domain" description="NAD-dependent epimerase/dehydratase" evidence="1">
    <location>
        <begin position="3"/>
        <end position="229"/>
    </location>
</feature>
<dbReference type="Gene3D" id="3.40.50.720">
    <property type="entry name" value="NAD(P)-binding Rossmann-like Domain"/>
    <property type="match status" value="1"/>
</dbReference>
<dbReference type="InterPro" id="IPR051783">
    <property type="entry name" value="NAD(P)-dependent_oxidoreduct"/>
</dbReference>
<dbReference type="Pfam" id="PF01370">
    <property type="entry name" value="Epimerase"/>
    <property type="match status" value="1"/>
</dbReference>
<dbReference type="PANTHER" id="PTHR48079">
    <property type="entry name" value="PROTEIN YEEZ"/>
    <property type="match status" value="1"/>
</dbReference>
<evidence type="ECO:0000259" key="1">
    <source>
        <dbReference type="Pfam" id="PF01370"/>
    </source>
</evidence>
<organism evidence="2 3">
    <name type="scientific">Larkinella bovis</name>
    <dbReference type="NCBI Taxonomy" id="683041"/>
    <lineage>
        <taxon>Bacteria</taxon>
        <taxon>Pseudomonadati</taxon>
        <taxon>Bacteroidota</taxon>
        <taxon>Cytophagia</taxon>
        <taxon>Cytophagales</taxon>
        <taxon>Spirosomataceae</taxon>
        <taxon>Larkinella</taxon>
    </lineage>
</organism>
<dbReference type="SUPFAM" id="SSF51735">
    <property type="entry name" value="NAD(P)-binding Rossmann-fold domains"/>
    <property type="match status" value="1"/>
</dbReference>
<protein>
    <submittedName>
        <fullName evidence="2">NAD-dependent epimerase/dehydratase family protein</fullName>
    </submittedName>
</protein>
<dbReference type="RefSeq" id="WP_379841642.1">
    <property type="nucleotide sequence ID" value="NZ_JBHSMA010000001.1"/>
</dbReference>
<dbReference type="Proteomes" id="UP001596106">
    <property type="component" value="Unassembled WGS sequence"/>
</dbReference>